<name>A0A2S2DZU5_9ALTE</name>
<dbReference type="OrthoDB" id="6412825at2"/>
<sequence length="191" mass="21631">MSKIDHSLFNADEHALHHAYGECPECAANLQIRSGRSGLFLGCSRYPDCHFSKPLHEQQHYQLKVIEGSACPECGSELAVKKGRYGLFIGCTHFPECHHIEKLDDSEPQEDSPVDCPSCAKGKLHQKTNRYGKHFYACDQYPECRYILNHSPVERACPECGWPIMVERQLNGEQVWQCPQKQCQAKVIADG</sequence>
<dbReference type="Pfam" id="PF01396">
    <property type="entry name" value="Zn_ribbon_Top1"/>
    <property type="match status" value="4"/>
</dbReference>
<gene>
    <name evidence="2" type="ORF">HMF8227_00027</name>
</gene>
<dbReference type="AlphaFoldDB" id="A0A2S2DZU5"/>
<dbReference type="EMBL" id="CP029347">
    <property type="protein sequence ID" value="AWL10540.1"/>
    <property type="molecule type" value="Genomic_DNA"/>
</dbReference>
<evidence type="ECO:0000313" key="2">
    <source>
        <dbReference type="EMBL" id="AWL10540.1"/>
    </source>
</evidence>
<evidence type="ECO:0000313" key="3">
    <source>
        <dbReference type="Proteomes" id="UP000245728"/>
    </source>
</evidence>
<dbReference type="GO" id="GO:0006265">
    <property type="term" value="P:DNA topological change"/>
    <property type="evidence" value="ECO:0007669"/>
    <property type="project" value="InterPro"/>
</dbReference>
<dbReference type="KEGG" id="salh:HMF8227_00027"/>
<dbReference type="GO" id="GO:0005694">
    <property type="term" value="C:chromosome"/>
    <property type="evidence" value="ECO:0007669"/>
    <property type="project" value="InterPro"/>
</dbReference>
<dbReference type="SUPFAM" id="SSF57783">
    <property type="entry name" value="Zinc beta-ribbon"/>
    <property type="match status" value="3"/>
</dbReference>
<feature type="domain" description="DNA topoisomerase type IA zn finger" evidence="1">
    <location>
        <begin position="114"/>
        <end position="150"/>
    </location>
</feature>
<dbReference type="RefSeq" id="WP_109338247.1">
    <property type="nucleotide sequence ID" value="NZ_CP029347.1"/>
</dbReference>
<dbReference type="InterPro" id="IPR000380">
    <property type="entry name" value="Topo_IA"/>
</dbReference>
<dbReference type="PANTHER" id="PTHR42785">
    <property type="entry name" value="DNA TOPOISOMERASE, TYPE IA, CORE"/>
    <property type="match status" value="1"/>
</dbReference>
<dbReference type="GO" id="GO:0003917">
    <property type="term" value="F:DNA topoisomerase type I (single strand cut, ATP-independent) activity"/>
    <property type="evidence" value="ECO:0007669"/>
    <property type="project" value="InterPro"/>
</dbReference>
<organism evidence="2 3">
    <name type="scientific">Saliniradius amylolyticus</name>
    <dbReference type="NCBI Taxonomy" id="2183582"/>
    <lineage>
        <taxon>Bacteria</taxon>
        <taxon>Pseudomonadati</taxon>
        <taxon>Pseudomonadota</taxon>
        <taxon>Gammaproteobacteria</taxon>
        <taxon>Alteromonadales</taxon>
        <taxon>Alteromonadaceae</taxon>
        <taxon>Saliniradius</taxon>
    </lineage>
</organism>
<accession>A0A2S2DZU5</accession>
<dbReference type="GO" id="GO:0003677">
    <property type="term" value="F:DNA binding"/>
    <property type="evidence" value="ECO:0007669"/>
    <property type="project" value="InterPro"/>
</dbReference>
<reference evidence="2 3" key="1">
    <citation type="submission" date="2018-05" db="EMBL/GenBank/DDBJ databases">
        <title>Salinimonas sp. HMF8227 Genome sequencing and assembly.</title>
        <authorList>
            <person name="Kang H."/>
            <person name="Kang J."/>
            <person name="Cha I."/>
            <person name="Kim H."/>
            <person name="Joh K."/>
        </authorList>
    </citation>
    <scope>NUCLEOTIDE SEQUENCE [LARGE SCALE GENOMIC DNA]</scope>
    <source>
        <strain evidence="2 3">HMF8227</strain>
    </source>
</reference>
<proteinExistence type="predicted"/>
<dbReference type="InterPro" id="IPR013498">
    <property type="entry name" value="Topo_IA_Znf"/>
</dbReference>
<evidence type="ECO:0000259" key="1">
    <source>
        <dbReference type="Pfam" id="PF01396"/>
    </source>
</evidence>
<feature type="domain" description="DNA topoisomerase type IA zn finger" evidence="1">
    <location>
        <begin position="155"/>
        <end position="169"/>
    </location>
</feature>
<protein>
    <recommendedName>
        <fullName evidence="1">DNA topoisomerase type IA zn finger domain-containing protein</fullName>
    </recommendedName>
</protein>
<feature type="domain" description="DNA topoisomerase type IA zn finger" evidence="1">
    <location>
        <begin position="70"/>
        <end position="105"/>
    </location>
</feature>
<feature type="domain" description="DNA topoisomerase type IA zn finger" evidence="1">
    <location>
        <begin position="21"/>
        <end position="56"/>
    </location>
</feature>
<dbReference type="Gene3D" id="3.30.65.10">
    <property type="entry name" value="Bacterial Topoisomerase I, domain 1"/>
    <property type="match status" value="3"/>
</dbReference>
<dbReference type="PANTHER" id="PTHR42785:SF1">
    <property type="entry name" value="DNA TOPOISOMERASE"/>
    <property type="match status" value="1"/>
</dbReference>
<dbReference type="Proteomes" id="UP000245728">
    <property type="component" value="Chromosome"/>
</dbReference>
<keyword evidence="3" id="KW-1185">Reference proteome</keyword>